<accession>A0ACD1AC98</accession>
<evidence type="ECO:0000313" key="1">
    <source>
        <dbReference type="EMBL" id="QOX64223.1"/>
    </source>
</evidence>
<reference evidence="1" key="1">
    <citation type="submission" date="2019-08" db="EMBL/GenBank/DDBJ databases">
        <title>Genome sequence of Clostridiales bacterium MT110.</title>
        <authorList>
            <person name="Cao J."/>
        </authorList>
    </citation>
    <scope>NUCLEOTIDE SEQUENCE</scope>
    <source>
        <strain evidence="1">MT110</strain>
    </source>
</reference>
<proteinExistence type="predicted"/>
<name>A0ACD1AC98_9FIRM</name>
<evidence type="ECO:0000313" key="2">
    <source>
        <dbReference type="Proteomes" id="UP000594014"/>
    </source>
</evidence>
<dbReference type="EMBL" id="CP042469">
    <property type="protein sequence ID" value="QOX64223.1"/>
    <property type="molecule type" value="Genomic_DNA"/>
</dbReference>
<dbReference type="Proteomes" id="UP000594014">
    <property type="component" value="Chromosome"/>
</dbReference>
<keyword evidence="2" id="KW-1185">Reference proteome</keyword>
<sequence>MKIENVENPLIKANDFVKVKEMGNFTEVTYSKFNSRQTIQKLNANEYAVLDTGEIKSFNHSETRADDLSSVSKSLKKLRELICANVTDTRKCLWICLTYSENNSDPYRLYTDFKKFNIGLKRYIHKNNLPDYEYLVAMEAQSRGSLHAHLLLIFDKKAPFIPNDTIAALWKQGFCKTKSLKNVDNVGAYLSAYLGDLSLDDAIKNNVLNDNIKEIVTTNERDEKESKFYVKGARLRMLPKGFRLFRKSKGIKEPVIYETTNFEAMQKLESSELTFEKTIQLINENTNYYNVFNRRYYKKKFLKGTNKQKGTDWDE</sequence>
<gene>
    <name evidence="1" type="ORF">FRZ06_13180</name>
</gene>
<organism evidence="1 2">
    <name type="scientific">Anoxybacterium hadale</name>
    <dbReference type="NCBI Taxonomy" id="3408580"/>
    <lineage>
        <taxon>Bacteria</taxon>
        <taxon>Bacillati</taxon>
        <taxon>Bacillota</taxon>
        <taxon>Clostridia</taxon>
        <taxon>Peptostreptococcales</taxon>
        <taxon>Anaerovoracaceae</taxon>
        <taxon>Anoxybacterium</taxon>
    </lineage>
</organism>
<protein>
    <submittedName>
        <fullName evidence="1">Uncharacterized protein</fullName>
    </submittedName>
</protein>